<evidence type="ECO:0000313" key="1">
    <source>
        <dbReference type="EMBL" id="MFC6956791.1"/>
    </source>
</evidence>
<dbReference type="Proteomes" id="UP001596470">
    <property type="component" value="Unassembled WGS sequence"/>
</dbReference>
<dbReference type="EMBL" id="JBHSYS010000001">
    <property type="protein sequence ID" value="MFC6956791.1"/>
    <property type="molecule type" value="Genomic_DNA"/>
</dbReference>
<gene>
    <name evidence="1" type="ORF">ACFQS3_06235</name>
</gene>
<keyword evidence="2" id="KW-1185">Reference proteome</keyword>
<protein>
    <submittedName>
        <fullName evidence="1">Type VII secretion target</fullName>
    </submittedName>
</protein>
<organism evidence="1 2">
    <name type="scientific">Glycomyces mayteni</name>
    <dbReference type="NCBI Taxonomy" id="543887"/>
    <lineage>
        <taxon>Bacteria</taxon>
        <taxon>Bacillati</taxon>
        <taxon>Actinomycetota</taxon>
        <taxon>Actinomycetes</taxon>
        <taxon>Glycomycetales</taxon>
        <taxon>Glycomycetaceae</taxon>
        <taxon>Glycomyces</taxon>
    </lineage>
</organism>
<dbReference type="RefSeq" id="WP_382355327.1">
    <property type="nucleotide sequence ID" value="NZ_JBHMBP010000004.1"/>
</dbReference>
<sequence length="104" mass="11396">MGTHIEVDPDELDAHAANILTLHQRFDAVLSAIDTVSQDDQAYGIICQFLPPILEGRQSTQRELTSMEQGNLERLAQALKDTAASYRDVDDAAAADLDQIEGEL</sequence>
<dbReference type="InterPro" id="IPR022536">
    <property type="entry name" value="EspC"/>
</dbReference>
<dbReference type="Pfam" id="PF10824">
    <property type="entry name" value="T7SS_ESX_EspC"/>
    <property type="match status" value="1"/>
</dbReference>
<proteinExistence type="predicted"/>
<name>A0ABW2D766_9ACTN</name>
<reference evidence="2" key="1">
    <citation type="journal article" date="2019" name="Int. J. Syst. Evol. Microbiol.">
        <title>The Global Catalogue of Microorganisms (GCM) 10K type strain sequencing project: providing services to taxonomists for standard genome sequencing and annotation.</title>
        <authorList>
            <consortium name="The Broad Institute Genomics Platform"/>
            <consortium name="The Broad Institute Genome Sequencing Center for Infectious Disease"/>
            <person name="Wu L."/>
            <person name="Ma J."/>
        </authorList>
    </citation>
    <scope>NUCLEOTIDE SEQUENCE [LARGE SCALE GENOMIC DNA]</scope>
    <source>
        <strain evidence="2">KACC 12634</strain>
    </source>
</reference>
<evidence type="ECO:0000313" key="2">
    <source>
        <dbReference type="Proteomes" id="UP001596470"/>
    </source>
</evidence>
<comment type="caution">
    <text evidence="1">The sequence shown here is derived from an EMBL/GenBank/DDBJ whole genome shotgun (WGS) entry which is preliminary data.</text>
</comment>
<accession>A0ABW2D766</accession>